<evidence type="ECO:0000256" key="2">
    <source>
        <dbReference type="ARBA" id="ARBA00023125"/>
    </source>
</evidence>
<dbReference type="InterPro" id="IPR039418">
    <property type="entry name" value="LexA-like"/>
</dbReference>
<dbReference type="AlphaFoldDB" id="A0A2R5HFR6"/>
<evidence type="ECO:0000259" key="4">
    <source>
        <dbReference type="PROSITE" id="PS50943"/>
    </source>
</evidence>
<dbReference type="RefSeq" id="WP_109245862.1">
    <property type="nucleotide sequence ID" value="NZ_BFFO01000005.1"/>
</dbReference>
<proteinExistence type="predicted"/>
<dbReference type="InterPro" id="IPR010982">
    <property type="entry name" value="Lambda_DNA-bd_dom_sf"/>
</dbReference>
<protein>
    <submittedName>
        <fullName evidence="5">DNA-binding protein</fullName>
    </submittedName>
</protein>
<comment type="caution">
    <text evidence="5">The sequence shown here is derived from an EMBL/GenBank/DDBJ whole genome shotgun (WGS) entry which is preliminary data.</text>
</comment>
<dbReference type="PROSITE" id="PS50943">
    <property type="entry name" value="HTH_CROC1"/>
    <property type="match status" value="1"/>
</dbReference>
<dbReference type="SUPFAM" id="SSF51306">
    <property type="entry name" value="LexA/Signal peptidase"/>
    <property type="match status" value="1"/>
</dbReference>
<dbReference type="OrthoDB" id="2475196at2"/>
<evidence type="ECO:0000256" key="3">
    <source>
        <dbReference type="ARBA" id="ARBA00023163"/>
    </source>
</evidence>
<keyword evidence="1" id="KW-0805">Transcription regulation</keyword>
<dbReference type="CDD" id="cd06529">
    <property type="entry name" value="S24_LexA-like"/>
    <property type="match status" value="1"/>
</dbReference>
<dbReference type="InterPro" id="IPR001387">
    <property type="entry name" value="Cro/C1-type_HTH"/>
</dbReference>
<dbReference type="EMBL" id="BFFO01000005">
    <property type="protein sequence ID" value="GBG96897.1"/>
    <property type="molecule type" value="Genomic_DNA"/>
</dbReference>
<evidence type="ECO:0000313" key="5">
    <source>
        <dbReference type="EMBL" id="GBG96897.1"/>
    </source>
</evidence>
<accession>A0A2R5HFR6</accession>
<dbReference type="InterPro" id="IPR036286">
    <property type="entry name" value="LexA/Signal_pep-like_sf"/>
</dbReference>
<evidence type="ECO:0000256" key="1">
    <source>
        <dbReference type="ARBA" id="ARBA00023015"/>
    </source>
</evidence>
<reference evidence="5 6" key="1">
    <citation type="journal article" date="2018" name="Genome Announc.">
        <title>Draft Genome Sequence of Lactococcus sp. Strain NtB2 (JCM 32569), Isolated from the Gut of the Higher Termite Nasutitermes takasagoensis.</title>
        <authorList>
            <person name="Noda S."/>
            <person name="Aihara C."/>
            <person name="Yuki M."/>
            <person name="Ohkuma M."/>
        </authorList>
    </citation>
    <scope>NUCLEOTIDE SEQUENCE [LARGE SCALE GENOMIC DNA]</scope>
    <source>
        <strain evidence="5 6">NtB2</strain>
    </source>
</reference>
<gene>
    <name evidence="5" type="primary">hipB</name>
    <name evidence="5" type="ORF">NtB2_01032</name>
</gene>
<dbReference type="SUPFAM" id="SSF47413">
    <property type="entry name" value="lambda repressor-like DNA-binding domains"/>
    <property type="match status" value="1"/>
</dbReference>
<sequence>MEFGQNIKIYRKARGMTQVELCEQLGIMQASYSNWERGKTYPSFENLMQLSDILKVSPAQLLADKLTATIIEALQNMQPKQQEKLLAYAQEVSKPQVKKSPEKPLVFPKRPALTEVKVYEGLSAGTGRGLVGDGDYSTVYTDEVLPSFDVASWVSGDSMEPTYLNGSVVLIKDTGFDYDGAIYAVDVDGSLYIKKVYREEAGLRLVSINKKYDDKYFSLEENPRIIGKVVGNFKEYED</sequence>
<organism evidence="5 6">
    <name type="scientific">Lactococcus termiticola</name>
    <dbReference type="NCBI Taxonomy" id="2169526"/>
    <lineage>
        <taxon>Bacteria</taxon>
        <taxon>Bacillati</taxon>
        <taxon>Bacillota</taxon>
        <taxon>Bacilli</taxon>
        <taxon>Lactobacillales</taxon>
        <taxon>Streptococcaceae</taxon>
        <taxon>Lactococcus</taxon>
    </lineage>
</organism>
<dbReference type="Proteomes" id="UP000245021">
    <property type="component" value="Unassembled WGS sequence"/>
</dbReference>
<dbReference type="GO" id="GO:0003677">
    <property type="term" value="F:DNA binding"/>
    <property type="evidence" value="ECO:0007669"/>
    <property type="project" value="UniProtKB-KW"/>
</dbReference>
<dbReference type="PANTHER" id="PTHR40661">
    <property type="match status" value="1"/>
</dbReference>
<feature type="domain" description="HTH cro/C1-type" evidence="4">
    <location>
        <begin position="7"/>
        <end position="61"/>
    </location>
</feature>
<name>A0A2R5HFR6_9LACT</name>
<dbReference type="Gene3D" id="1.10.260.40">
    <property type="entry name" value="lambda repressor-like DNA-binding domains"/>
    <property type="match status" value="1"/>
</dbReference>
<dbReference type="PANTHER" id="PTHR40661:SF1">
    <property type="entry name" value="HTH CRO_C1-TYPE DOMAIN-CONTAINING PROTEIN"/>
    <property type="match status" value="1"/>
</dbReference>
<dbReference type="Gene3D" id="2.10.109.10">
    <property type="entry name" value="Umud Fragment, subunit A"/>
    <property type="match status" value="1"/>
</dbReference>
<evidence type="ECO:0000313" key="6">
    <source>
        <dbReference type="Proteomes" id="UP000245021"/>
    </source>
</evidence>
<dbReference type="Pfam" id="PF01381">
    <property type="entry name" value="HTH_3"/>
    <property type="match status" value="1"/>
</dbReference>
<keyword evidence="2 5" id="KW-0238">DNA-binding</keyword>
<keyword evidence="3" id="KW-0804">Transcription</keyword>
<dbReference type="CDD" id="cd00093">
    <property type="entry name" value="HTH_XRE"/>
    <property type="match status" value="1"/>
</dbReference>
<dbReference type="Pfam" id="PF00717">
    <property type="entry name" value="Peptidase_S24"/>
    <property type="match status" value="1"/>
</dbReference>
<keyword evidence="6" id="KW-1185">Reference proteome</keyword>
<dbReference type="SMART" id="SM00530">
    <property type="entry name" value="HTH_XRE"/>
    <property type="match status" value="1"/>
</dbReference>
<dbReference type="InterPro" id="IPR015927">
    <property type="entry name" value="Peptidase_S24_S26A/B/C"/>
</dbReference>